<dbReference type="Pfam" id="PF00126">
    <property type="entry name" value="HTH_1"/>
    <property type="match status" value="1"/>
</dbReference>
<dbReference type="InterPro" id="IPR005119">
    <property type="entry name" value="LysR_subst-bd"/>
</dbReference>
<dbReference type="SUPFAM" id="SSF46785">
    <property type="entry name" value="Winged helix' DNA-binding domain"/>
    <property type="match status" value="1"/>
</dbReference>
<evidence type="ECO:0000313" key="7">
    <source>
        <dbReference type="Proteomes" id="UP000019141"/>
    </source>
</evidence>
<comment type="caution">
    <text evidence="6">The sequence shown here is derived from an EMBL/GenBank/DDBJ whole genome shotgun (WGS) entry which is preliminary data.</text>
</comment>
<feature type="non-terminal residue" evidence="6">
    <location>
        <position position="1"/>
    </location>
</feature>
<gene>
    <name evidence="6" type="ORF">ETSY1_41515</name>
</gene>
<dbReference type="PANTHER" id="PTHR30126">
    <property type="entry name" value="HTH-TYPE TRANSCRIPTIONAL REGULATOR"/>
    <property type="match status" value="1"/>
</dbReference>
<sequence>SNWQLELFYYVAKHRSFSKAAAALSLTQPTVSGHIKALEAALNLVLFDRLGRDVQLTHAGEILYGHAKRLVDTKQAALQGIEELRDGLRGELMLGGSSIPGQYVLPRLLGQFQPQYPGISIVLHITDTMETLDRVVRGDLELGIVGAQVAHAHVTHTPFVEDELVLAVSASHPWADLASVSMDALATVPFIQRERGSGSRLVVERALADAGLPPARLRVMAEMGTTEAIKQGIKAGLGVSIMSGLALEDECKAGSIRMVAIEGLSIRRHFSVIRHTGRALSPLAQTFETFLQALTPLPLPSQDTQFHVTTT</sequence>
<dbReference type="InterPro" id="IPR047788">
    <property type="entry name" value="LysR-like_Sec_metab"/>
</dbReference>
<name>W4L6G6_ENTF1</name>
<dbReference type="Gene3D" id="3.40.190.290">
    <property type="match status" value="1"/>
</dbReference>
<dbReference type="HOGENOM" id="CLU_892819_0_0_7"/>
<dbReference type="AlphaFoldDB" id="W4L6G6"/>
<reference evidence="6 7" key="1">
    <citation type="journal article" date="2014" name="Nature">
        <title>An environmental bacterial taxon with a large and distinct metabolic repertoire.</title>
        <authorList>
            <person name="Wilson M.C."/>
            <person name="Mori T."/>
            <person name="Ruckert C."/>
            <person name="Uria A.R."/>
            <person name="Helf M.J."/>
            <person name="Takada K."/>
            <person name="Gernert C."/>
            <person name="Steffens U.A."/>
            <person name="Heycke N."/>
            <person name="Schmitt S."/>
            <person name="Rinke C."/>
            <person name="Helfrich E.J."/>
            <person name="Brachmann A.O."/>
            <person name="Gurgui C."/>
            <person name="Wakimoto T."/>
            <person name="Kracht M."/>
            <person name="Crusemann M."/>
            <person name="Hentschel U."/>
            <person name="Abe I."/>
            <person name="Matsunaga S."/>
            <person name="Kalinowski J."/>
            <person name="Takeyama H."/>
            <person name="Piel J."/>
        </authorList>
    </citation>
    <scope>NUCLEOTIDE SEQUENCE [LARGE SCALE GENOMIC DNA]</scope>
    <source>
        <strain evidence="7">TSY1</strain>
    </source>
</reference>
<protein>
    <recommendedName>
        <fullName evidence="5">HTH lysR-type domain-containing protein</fullName>
    </recommendedName>
</protein>
<dbReference type="FunFam" id="1.10.10.10:FF:000001">
    <property type="entry name" value="LysR family transcriptional regulator"/>
    <property type="match status" value="1"/>
</dbReference>
<dbReference type="Proteomes" id="UP000019141">
    <property type="component" value="Unassembled WGS sequence"/>
</dbReference>
<dbReference type="PANTHER" id="PTHR30126:SF39">
    <property type="entry name" value="HTH-TYPE TRANSCRIPTIONAL REGULATOR CYSL"/>
    <property type="match status" value="1"/>
</dbReference>
<evidence type="ECO:0000313" key="6">
    <source>
        <dbReference type="EMBL" id="ETW92921.1"/>
    </source>
</evidence>
<evidence type="ECO:0000259" key="5">
    <source>
        <dbReference type="PROSITE" id="PS50931"/>
    </source>
</evidence>
<keyword evidence="4" id="KW-0804">Transcription</keyword>
<evidence type="ECO:0000256" key="2">
    <source>
        <dbReference type="ARBA" id="ARBA00023015"/>
    </source>
</evidence>
<dbReference type="SUPFAM" id="SSF53850">
    <property type="entry name" value="Periplasmic binding protein-like II"/>
    <property type="match status" value="1"/>
</dbReference>
<dbReference type="PROSITE" id="PS50931">
    <property type="entry name" value="HTH_LYSR"/>
    <property type="match status" value="1"/>
</dbReference>
<dbReference type="EMBL" id="AZHW01001344">
    <property type="protein sequence ID" value="ETW92921.1"/>
    <property type="molecule type" value="Genomic_DNA"/>
</dbReference>
<feature type="domain" description="HTH lysR-type" evidence="5">
    <location>
        <begin position="1"/>
        <end position="57"/>
    </location>
</feature>
<comment type="similarity">
    <text evidence="1">Belongs to the LysR transcriptional regulatory family.</text>
</comment>
<dbReference type="InterPro" id="IPR000847">
    <property type="entry name" value="LysR_HTH_N"/>
</dbReference>
<dbReference type="Pfam" id="PF03466">
    <property type="entry name" value="LysR_substrate"/>
    <property type="match status" value="1"/>
</dbReference>
<dbReference type="Gene3D" id="1.10.10.10">
    <property type="entry name" value="Winged helix-like DNA-binding domain superfamily/Winged helix DNA-binding domain"/>
    <property type="match status" value="1"/>
</dbReference>
<evidence type="ECO:0000256" key="4">
    <source>
        <dbReference type="ARBA" id="ARBA00023163"/>
    </source>
</evidence>
<keyword evidence="2" id="KW-0805">Transcription regulation</keyword>
<organism evidence="6 7">
    <name type="scientific">Entotheonella factor</name>
    <dbReference type="NCBI Taxonomy" id="1429438"/>
    <lineage>
        <taxon>Bacteria</taxon>
        <taxon>Pseudomonadati</taxon>
        <taxon>Nitrospinota/Tectimicrobiota group</taxon>
        <taxon>Candidatus Tectimicrobiota</taxon>
        <taxon>Candidatus Entotheonellia</taxon>
        <taxon>Candidatus Entotheonellales</taxon>
        <taxon>Candidatus Entotheonellaceae</taxon>
        <taxon>Candidatus Entotheonella</taxon>
    </lineage>
</organism>
<keyword evidence="7" id="KW-1185">Reference proteome</keyword>
<dbReference type="GO" id="GO:0003700">
    <property type="term" value="F:DNA-binding transcription factor activity"/>
    <property type="evidence" value="ECO:0007669"/>
    <property type="project" value="InterPro"/>
</dbReference>
<dbReference type="GO" id="GO:0000976">
    <property type="term" value="F:transcription cis-regulatory region binding"/>
    <property type="evidence" value="ECO:0007669"/>
    <property type="project" value="TreeGrafter"/>
</dbReference>
<dbReference type="PRINTS" id="PR00039">
    <property type="entry name" value="HTHLYSR"/>
</dbReference>
<proteinExistence type="inferred from homology"/>
<evidence type="ECO:0000256" key="1">
    <source>
        <dbReference type="ARBA" id="ARBA00009437"/>
    </source>
</evidence>
<dbReference type="CDD" id="cd08420">
    <property type="entry name" value="PBP2_CysL_like"/>
    <property type="match status" value="1"/>
</dbReference>
<keyword evidence="3" id="KW-0238">DNA-binding</keyword>
<dbReference type="NCBIfam" id="NF040786">
    <property type="entry name" value="LysR_Sec_metab"/>
    <property type="match status" value="1"/>
</dbReference>
<accession>W4L6G6</accession>
<dbReference type="InterPro" id="IPR036390">
    <property type="entry name" value="WH_DNA-bd_sf"/>
</dbReference>
<evidence type="ECO:0000256" key="3">
    <source>
        <dbReference type="ARBA" id="ARBA00023125"/>
    </source>
</evidence>
<dbReference type="InterPro" id="IPR036388">
    <property type="entry name" value="WH-like_DNA-bd_sf"/>
</dbReference>